<evidence type="ECO:0000313" key="1">
    <source>
        <dbReference type="EMBL" id="QGW59070.1"/>
    </source>
</evidence>
<sequence length="37" mass="4196">MVSLYLDGNGYGLHTRLSLLSVVNALRLFFPIKDDKE</sequence>
<accession>A0A857AX50</accession>
<dbReference type="AlphaFoldDB" id="A0A857AX50"/>
<name>A0A857AX50_KLEPN</name>
<keyword evidence="1" id="KW-0614">Plasmid</keyword>
<proteinExistence type="predicted"/>
<gene>
    <name evidence="1" type="ORF">pKpnU95_00238</name>
</gene>
<geneLocation type="plasmid" evidence="1">
    <name>pKpnU95</name>
</geneLocation>
<dbReference type="EMBL" id="MK552109">
    <property type="protein sequence ID" value="QGW59070.1"/>
    <property type="molecule type" value="Genomic_DNA"/>
</dbReference>
<organism evidence="1">
    <name type="scientific">Klebsiella pneumoniae</name>
    <dbReference type="NCBI Taxonomy" id="573"/>
    <lineage>
        <taxon>Bacteria</taxon>
        <taxon>Pseudomonadati</taxon>
        <taxon>Pseudomonadota</taxon>
        <taxon>Gammaproteobacteria</taxon>
        <taxon>Enterobacterales</taxon>
        <taxon>Enterobacteriaceae</taxon>
        <taxon>Klebsiella/Raoultella group</taxon>
        <taxon>Klebsiella</taxon>
        <taxon>Klebsiella pneumoniae complex</taxon>
    </lineage>
</organism>
<reference evidence="1" key="1">
    <citation type="submission" date="2019-12" db="EMBL/GenBank/DDBJ databases">
        <title>Klebsiella pneumoniae strain U95 multidrug resistance plasmid pKpnU95.</title>
        <authorList>
            <person name="Navon-Venezia S."/>
            <person name="Kondratyeva K."/>
            <person name="Gancz A."/>
        </authorList>
    </citation>
    <scope>NUCLEOTIDE SEQUENCE</scope>
    <source>
        <strain evidence="1">U95</strain>
        <plasmid evidence="1">pKpnU95</plasmid>
    </source>
</reference>
<protein>
    <submittedName>
        <fullName evidence="1">Uncharacterized protein</fullName>
    </submittedName>
</protein>